<dbReference type="EMBL" id="HAEC01001243">
    <property type="protein sequence ID" value="SBQ69320.1"/>
    <property type="molecule type" value="Transcribed_RNA"/>
</dbReference>
<proteinExistence type="predicted"/>
<name>A0A1A8GC56_9TELE</name>
<sequence length="49" mass="5845">MMHFLIKRELLEEQGAVHALLNVSLVQETEKQWKNEFIVSLMTRKSFKI</sequence>
<reference evidence="1" key="2">
    <citation type="submission" date="2016-06" db="EMBL/GenBank/DDBJ databases">
        <title>The genome of a short-lived fish provides insights into sex chromosome evolution and the genetic control of aging.</title>
        <authorList>
            <person name="Reichwald K."/>
            <person name="Felder M."/>
            <person name="Petzold A."/>
            <person name="Koch P."/>
            <person name="Groth M."/>
            <person name="Platzer M."/>
        </authorList>
    </citation>
    <scope>NUCLEOTIDE SEQUENCE</scope>
    <source>
        <tissue evidence="1">Brain</tissue>
    </source>
</reference>
<dbReference type="AlphaFoldDB" id="A0A1A8GC56"/>
<gene>
    <name evidence="1" type="primary">Nfu_g_1_004470</name>
</gene>
<evidence type="ECO:0000313" key="1">
    <source>
        <dbReference type="EMBL" id="SBQ69320.1"/>
    </source>
</evidence>
<organism evidence="1">
    <name type="scientific">Nothobranchius korthausae</name>
    <dbReference type="NCBI Taxonomy" id="1143690"/>
    <lineage>
        <taxon>Eukaryota</taxon>
        <taxon>Metazoa</taxon>
        <taxon>Chordata</taxon>
        <taxon>Craniata</taxon>
        <taxon>Vertebrata</taxon>
        <taxon>Euteleostomi</taxon>
        <taxon>Actinopterygii</taxon>
        <taxon>Neopterygii</taxon>
        <taxon>Teleostei</taxon>
        <taxon>Neoteleostei</taxon>
        <taxon>Acanthomorphata</taxon>
        <taxon>Ovalentaria</taxon>
        <taxon>Atherinomorphae</taxon>
        <taxon>Cyprinodontiformes</taxon>
        <taxon>Nothobranchiidae</taxon>
        <taxon>Nothobranchius</taxon>
    </lineage>
</organism>
<accession>A0A1A8GC56</accession>
<reference evidence="1" key="1">
    <citation type="submission" date="2016-05" db="EMBL/GenBank/DDBJ databases">
        <authorList>
            <person name="Lavstsen T."/>
            <person name="Jespersen J.S."/>
        </authorList>
    </citation>
    <scope>NUCLEOTIDE SEQUENCE</scope>
    <source>
        <tissue evidence="1">Brain</tissue>
    </source>
</reference>
<feature type="non-terminal residue" evidence="1">
    <location>
        <position position="49"/>
    </location>
</feature>
<protein>
    <submittedName>
        <fullName evidence="1">Uncharacterized protein</fullName>
    </submittedName>
</protein>